<evidence type="ECO:0000256" key="1">
    <source>
        <dbReference type="SAM" id="MobiDB-lite"/>
    </source>
</evidence>
<feature type="region of interest" description="Disordered" evidence="1">
    <location>
        <begin position="253"/>
        <end position="272"/>
    </location>
</feature>
<keyword evidence="3" id="KW-1185">Reference proteome</keyword>
<dbReference type="PANTHER" id="PTHR46148:SF52">
    <property type="entry name" value="OS04G0603800 PROTEIN"/>
    <property type="match status" value="1"/>
</dbReference>
<dbReference type="RefSeq" id="XP_010484884.1">
    <property type="nucleotide sequence ID" value="XM_010486582.1"/>
</dbReference>
<dbReference type="GeneID" id="104763175"/>
<gene>
    <name evidence="4" type="primary">LOC104763175</name>
</gene>
<evidence type="ECO:0000313" key="4">
    <source>
        <dbReference type="RefSeq" id="XP_010484884.1"/>
    </source>
</evidence>
<name>A0ABM0XEU0_CAMSA</name>
<dbReference type="Pfam" id="PF17921">
    <property type="entry name" value="Integrase_H2C2"/>
    <property type="match status" value="1"/>
</dbReference>
<dbReference type="Gene3D" id="1.10.340.70">
    <property type="match status" value="1"/>
</dbReference>
<feature type="domain" description="Integrase zinc-binding" evidence="2">
    <location>
        <begin position="68"/>
        <end position="111"/>
    </location>
</feature>
<sequence length="272" mass="31601">MKKVRLLQAVTQASLVQRIREEQPKDENLKKIVEKLRSLDGPNASGYHLADDDTLLLNGRITVPDRTRLRQEILTAAHSSALSIHPGSTKMYKDVRMYYYWPGLKRAVADWDYRQEKGRVNDTIWVVVDRLTKVAHLVPVKKVGESTSFNHKLIYETTRKIKFIRESMKKAQDRQKKYADRKRREVEFEVGDMGYLKVAPQKGKDRFGKVGKLAVRFIRPYRIEKRVGERVPNPNMIVPEPIEELETNLTYPEGPFGIGERSMQKLKNRSIP</sequence>
<proteinExistence type="predicted"/>
<accession>A0ABM0XEU0</accession>
<dbReference type="PANTHER" id="PTHR46148">
    <property type="entry name" value="CHROMO DOMAIN-CONTAINING PROTEIN"/>
    <property type="match status" value="1"/>
</dbReference>
<dbReference type="Proteomes" id="UP000694864">
    <property type="component" value="Chromosome 18"/>
</dbReference>
<dbReference type="InterPro" id="IPR041588">
    <property type="entry name" value="Integrase_H2C2"/>
</dbReference>
<organism evidence="3 4">
    <name type="scientific">Camelina sativa</name>
    <name type="common">False flax</name>
    <name type="synonym">Myagrum sativum</name>
    <dbReference type="NCBI Taxonomy" id="90675"/>
    <lineage>
        <taxon>Eukaryota</taxon>
        <taxon>Viridiplantae</taxon>
        <taxon>Streptophyta</taxon>
        <taxon>Embryophyta</taxon>
        <taxon>Tracheophyta</taxon>
        <taxon>Spermatophyta</taxon>
        <taxon>Magnoliopsida</taxon>
        <taxon>eudicotyledons</taxon>
        <taxon>Gunneridae</taxon>
        <taxon>Pentapetalae</taxon>
        <taxon>rosids</taxon>
        <taxon>malvids</taxon>
        <taxon>Brassicales</taxon>
        <taxon>Brassicaceae</taxon>
        <taxon>Camelineae</taxon>
        <taxon>Camelina</taxon>
    </lineage>
</organism>
<reference evidence="3" key="1">
    <citation type="journal article" date="2014" name="Nat. Commun.">
        <title>The emerging biofuel crop Camelina sativa retains a highly undifferentiated hexaploid genome structure.</title>
        <authorList>
            <person name="Kagale S."/>
            <person name="Koh C."/>
            <person name="Nixon J."/>
            <person name="Bollina V."/>
            <person name="Clarke W.E."/>
            <person name="Tuteja R."/>
            <person name="Spillane C."/>
            <person name="Robinson S.J."/>
            <person name="Links M.G."/>
            <person name="Clarke C."/>
            <person name="Higgins E.E."/>
            <person name="Huebert T."/>
            <person name="Sharpe A.G."/>
            <person name="Parkin I.A."/>
        </authorList>
    </citation>
    <scope>NUCLEOTIDE SEQUENCE [LARGE SCALE GENOMIC DNA]</scope>
    <source>
        <strain evidence="3">cv. DH55</strain>
    </source>
</reference>
<evidence type="ECO:0000313" key="3">
    <source>
        <dbReference type="Proteomes" id="UP000694864"/>
    </source>
</evidence>
<reference evidence="4" key="2">
    <citation type="submission" date="2025-08" db="UniProtKB">
        <authorList>
            <consortium name="RefSeq"/>
        </authorList>
    </citation>
    <scope>IDENTIFICATION</scope>
    <source>
        <tissue evidence="4">Leaf</tissue>
    </source>
</reference>
<protein>
    <submittedName>
        <fullName evidence="4">Uncharacterized protein LOC104763175</fullName>
    </submittedName>
</protein>
<evidence type="ECO:0000259" key="2">
    <source>
        <dbReference type="Pfam" id="PF17921"/>
    </source>
</evidence>